<reference evidence="2 3" key="1">
    <citation type="submission" date="2020-11" db="EMBL/GenBank/DDBJ databases">
        <title>Winogradskyella marina sp. nov., isolated from marine sediment.</title>
        <authorList>
            <person name="Bo J."/>
            <person name="Wang S."/>
            <person name="Song X."/>
            <person name="Du Z."/>
        </authorList>
    </citation>
    <scope>NUCLEOTIDE SEQUENCE [LARGE SCALE GENOMIC DNA]</scope>
    <source>
        <strain evidence="2 3">F6397</strain>
    </source>
</reference>
<name>A0ABS0EDI4_9FLAO</name>
<keyword evidence="3" id="KW-1185">Reference proteome</keyword>
<dbReference type="RefSeq" id="WP_195869773.1">
    <property type="nucleotide sequence ID" value="NZ_JADOET010000001.1"/>
</dbReference>
<feature type="signal peptide" evidence="1">
    <location>
        <begin position="1"/>
        <end position="22"/>
    </location>
</feature>
<sequence length="353" mass="40498">MKLSKFLVLFILIILSSCSKDLDDNLTAIPVFGAQEAIAADSDLFDNLKDITTDNERPDKSIACINFIYPITLFVFDDNNEYLYLSRLYDDDEFSNFLNTIDETYYISISFPITTMLDSGEELIIEDKEELKTSIDNCLDIEMVRESGDLMKACIFKLGFSFVDDNPYLGSFMQESDGFLVLSTTDDVVVVGSWTPFVIENELHININIIDDTAIGDHFNFDWKVKYLDANSLQLRHQDQEIILNQRCDANFTDCGNFNFEACETELESGIAEFILDDYTYCIFDTLEFDNDNENYEISYHETEEDAISIVNPIVPEETYTITEANQTLYLRINDIENNLQYYVPISLSAISC</sequence>
<comment type="caution">
    <text evidence="2">The sequence shown here is derived from an EMBL/GenBank/DDBJ whole genome shotgun (WGS) entry which is preliminary data.</text>
</comment>
<proteinExistence type="predicted"/>
<accession>A0ABS0EDI4</accession>
<dbReference type="PROSITE" id="PS51257">
    <property type="entry name" value="PROKAR_LIPOPROTEIN"/>
    <property type="match status" value="1"/>
</dbReference>
<evidence type="ECO:0000256" key="1">
    <source>
        <dbReference type="SAM" id="SignalP"/>
    </source>
</evidence>
<organism evidence="2 3">
    <name type="scientific">Winogradskyella marina</name>
    <dbReference type="NCBI Taxonomy" id="2785530"/>
    <lineage>
        <taxon>Bacteria</taxon>
        <taxon>Pseudomonadati</taxon>
        <taxon>Bacteroidota</taxon>
        <taxon>Flavobacteriia</taxon>
        <taxon>Flavobacteriales</taxon>
        <taxon>Flavobacteriaceae</taxon>
        <taxon>Winogradskyella</taxon>
    </lineage>
</organism>
<dbReference type="Proteomes" id="UP000611215">
    <property type="component" value="Unassembled WGS sequence"/>
</dbReference>
<dbReference type="EMBL" id="JADOET010000001">
    <property type="protein sequence ID" value="MBF8148489.1"/>
    <property type="molecule type" value="Genomic_DNA"/>
</dbReference>
<evidence type="ECO:0000313" key="3">
    <source>
        <dbReference type="Proteomes" id="UP000611215"/>
    </source>
</evidence>
<evidence type="ECO:0008006" key="4">
    <source>
        <dbReference type="Google" id="ProtNLM"/>
    </source>
</evidence>
<gene>
    <name evidence="2" type="ORF">ITJ86_01185</name>
</gene>
<feature type="chain" id="PRO_5045642604" description="DUF4249 family protein" evidence="1">
    <location>
        <begin position="23"/>
        <end position="353"/>
    </location>
</feature>
<evidence type="ECO:0000313" key="2">
    <source>
        <dbReference type="EMBL" id="MBF8148489.1"/>
    </source>
</evidence>
<keyword evidence="1" id="KW-0732">Signal</keyword>
<protein>
    <recommendedName>
        <fullName evidence="4">DUF4249 family protein</fullName>
    </recommendedName>
</protein>